<dbReference type="Gene3D" id="3.10.450.50">
    <property type="match status" value="1"/>
</dbReference>
<dbReference type="SUPFAM" id="SSF54427">
    <property type="entry name" value="NTF2-like"/>
    <property type="match status" value="1"/>
</dbReference>
<dbReference type="Proteomes" id="UP000237481">
    <property type="component" value="Unassembled WGS sequence"/>
</dbReference>
<organism evidence="1 2">
    <name type="scientific">Tolypocladium paradoxum</name>
    <dbReference type="NCBI Taxonomy" id="94208"/>
    <lineage>
        <taxon>Eukaryota</taxon>
        <taxon>Fungi</taxon>
        <taxon>Dikarya</taxon>
        <taxon>Ascomycota</taxon>
        <taxon>Pezizomycotina</taxon>
        <taxon>Sordariomycetes</taxon>
        <taxon>Hypocreomycetidae</taxon>
        <taxon>Hypocreales</taxon>
        <taxon>Ophiocordycipitaceae</taxon>
        <taxon>Tolypocladium</taxon>
    </lineage>
</organism>
<dbReference type="EMBL" id="PKSG01000656">
    <property type="protein sequence ID" value="POR33765.1"/>
    <property type="molecule type" value="Genomic_DNA"/>
</dbReference>
<evidence type="ECO:0000313" key="1">
    <source>
        <dbReference type="EMBL" id="POR33765.1"/>
    </source>
</evidence>
<evidence type="ECO:0008006" key="3">
    <source>
        <dbReference type="Google" id="ProtNLM"/>
    </source>
</evidence>
<reference evidence="1 2" key="1">
    <citation type="submission" date="2018-01" db="EMBL/GenBank/DDBJ databases">
        <title>Harnessing the power of phylogenomics to disentangle the directionality and signatures of interkingdom host jumping in the parasitic fungal genus Tolypocladium.</title>
        <authorList>
            <person name="Quandt C.A."/>
            <person name="Patterson W."/>
            <person name="Spatafora J.W."/>
        </authorList>
    </citation>
    <scope>NUCLEOTIDE SEQUENCE [LARGE SCALE GENOMIC DNA]</scope>
    <source>
        <strain evidence="1 2">NRBC 100945</strain>
    </source>
</reference>
<accession>A0A2S4KUA7</accession>
<evidence type="ECO:0000313" key="2">
    <source>
        <dbReference type="Proteomes" id="UP000237481"/>
    </source>
</evidence>
<proteinExistence type="predicted"/>
<keyword evidence="2" id="KW-1185">Reference proteome</keyword>
<sequence>MVAIATTAATAATIVKFIGNISARQYDELPCFFADKATWWTAGNPALEGDSGGSQDALAHVNVLKAAKVYTDYSFTIKNQVTEKNKSIIEGQVIGDGPQALHYVNNITMAFTLDNLNKITLVHEYADRIQINWLLKYLKDHNITLT</sequence>
<gene>
    <name evidence="1" type="ORF">TPAR_06047</name>
</gene>
<dbReference type="OrthoDB" id="5145926at2759"/>
<dbReference type="InterPro" id="IPR032710">
    <property type="entry name" value="NTF2-like_dom_sf"/>
</dbReference>
<protein>
    <recommendedName>
        <fullName evidence="3">SnoaL-like domain-containing protein</fullName>
    </recommendedName>
</protein>
<comment type="caution">
    <text evidence="1">The sequence shown here is derived from an EMBL/GenBank/DDBJ whole genome shotgun (WGS) entry which is preliminary data.</text>
</comment>
<name>A0A2S4KUA7_9HYPO</name>
<dbReference type="AlphaFoldDB" id="A0A2S4KUA7"/>